<dbReference type="Pfam" id="PF12663">
    <property type="entry name" value="DUF3788"/>
    <property type="match status" value="1"/>
</dbReference>
<dbReference type="AlphaFoldDB" id="A0A9D1D7H7"/>
<dbReference type="Proteomes" id="UP000824258">
    <property type="component" value="Unassembled WGS sequence"/>
</dbReference>
<evidence type="ECO:0000313" key="1">
    <source>
        <dbReference type="EMBL" id="HIR10210.1"/>
    </source>
</evidence>
<reference evidence="1" key="1">
    <citation type="submission" date="2020-10" db="EMBL/GenBank/DDBJ databases">
        <authorList>
            <person name="Gilroy R."/>
        </authorList>
    </citation>
    <scope>NUCLEOTIDE SEQUENCE</scope>
    <source>
        <strain evidence="1">ChiHjej9B8-7071</strain>
    </source>
</reference>
<sequence length="62" mass="7277">MPEIVPNAEQMIMLVGKPLYEIWTQLCALIDEKYDMERLWSSGGKAWTYEYKYRRGGKTLCA</sequence>
<proteinExistence type="predicted"/>
<dbReference type="InterPro" id="IPR024265">
    <property type="entry name" value="DUF3788"/>
</dbReference>
<feature type="non-terminal residue" evidence="1">
    <location>
        <position position="62"/>
    </location>
</feature>
<protein>
    <submittedName>
        <fullName evidence="1">DUF3788 family protein</fullName>
    </submittedName>
</protein>
<gene>
    <name evidence="1" type="ORF">IAA70_07380</name>
</gene>
<organism evidence="1 2">
    <name type="scientific">Candidatus Avoscillospira stercoripullorum</name>
    <dbReference type="NCBI Taxonomy" id="2840709"/>
    <lineage>
        <taxon>Bacteria</taxon>
        <taxon>Bacillati</taxon>
        <taxon>Bacillota</taxon>
        <taxon>Clostridia</taxon>
        <taxon>Eubacteriales</taxon>
        <taxon>Oscillospiraceae</taxon>
        <taxon>Oscillospiraceae incertae sedis</taxon>
        <taxon>Candidatus Avoscillospira</taxon>
    </lineage>
</organism>
<comment type="caution">
    <text evidence="1">The sequence shown here is derived from an EMBL/GenBank/DDBJ whole genome shotgun (WGS) entry which is preliminary data.</text>
</comment>
<accession>A0A9D1D7H7</accession>
<evidence type="ECO:0000313" key="2">
    <source>
        <dbReference type="Proteomes" id="UP000824258"/>
    </source>
</evidence>
<name>A0A9D1D7H7_9FIRM</name>
<dbReference type="EMBL" id="DVGD01000240">
    <property type="protein sequence ID" value="HIR10210.1"/>
    <property type="molecule type" value="Genomic_DNA"/>
</dbReference>
<reference evidence="1" key="2">
    <citation type="journal article" date="2021" name="PeerJ">
        <title>Extensive microbial diversity within the chicken gut microbiome revealed by metagenomics and culture.</title>
        <authorList>
            <person name="Gilroy R."/>
            <person name="Ravi A."/>
            <person name="Getino M."/>
            <person name="Pursley I."/>
            <person name="Horton D.L."/>
            <person name="Alikhan N.F."/>
            <person name="Baker D."/>
            <person name="Gharbi K."/>
            <person name="Hall N."/>
            <person name="Watson M."/>
            <person name="Adriaenssens E.M."/>
            <person name="Foster-Nyarko E."/>
            <person name="Jarju S."/>
            <person name="Secka A."/>
            <person name="Antonio M."/>
            <person name="Oren A."/>
            <person name="Chaudhuri R.R."/>
            <person name="La Ragione R."/>
            <person name="Hildebrand F."/>
            <person name="Pallen M.J."/>
        </authorList>
    </citation>
    <scope>NUCLEOTIDE SEQUENCE</scope>
    <source>
        <strain evidence="1">ChiHjej9B8-7071</strain>
    </source>
</reference>